<feature type="transmembrane region" description="Helical" evidence="1">
    <location>
        <begin position="182"/>
        <end position="215"/>
    </location>
</feature>
<feature type="transmembrane region" description="Helical" evidence="1">
    <location>
        <begin position="227"/>
        <end position="246"/>
    </location>
</feature>
<dbReference type="RefSeq" id="WP_230097528.1">
    <property type="nucleotide sequence ID" value="NZ_CAKKNS010000010.1"/>
</dbReference>
<feature type="transmembrane region" description="Helical" evidence="1">
    <location>
        <begin position="374"/>
        <end position="392"/>
    </location>
</feature>
<organism evidence="3 4">
    <name type="scientific">Periweissella fabaria</name>
    <dbReference type="NCBI Taxonomy" id="546157"/>
    <lineage>
        <taxon>Bacteria</taxon>
        <taxon>Bacillati</taxon>
        <taxon>Bacillota</taxon>
        <taxon>Bacilli</taxon>
        <taxon>Lactobacillales</taxon>
        <taxon>Lactobacillaceae</taxon>
        <taxon>Periweissella</taxon>
    </lineage>
</organism>
<evidence type="ECO:0000256" key="1">
    <source>
        <dbReference type="SAM" id="Phobius"/>
    </source>
</evidence>
<feature type="transmembrane region" description="Helical" evidence="1">
    <location>
        <begin position="279"/>
        <end position="297"/>
    </location>
</feature>
<feature type="transmembrane region" description="Helical" evidence="1">
    <location>
        <begin position="309"/>
        <end position="328"/>
    </location>
</feature>
<evidence type="ECO:0000313" key="4">
    <source>
        <dbReference type="Proteomes" id="UP000789707"/>
    </source>
</evidence>
<keyword evidence="1" id="KW-0812">Transmembrane</keyword>
<accession>A0ABM8Z7V6</accession>
<sequence length="585" mass="68261">MNFFKKRLVPYGFLLAVAIISIWIFYPSPFKFTTGIDAIFHLNRIREIDHALANHNSISMLYSFDSFANVGTAVQQFYPNKMLIVFGWLHLITNNFIVSIFLGLIFYSFVGLIVSYECWLAYNDNRKQALVFSLVFNLSIYHGLQLLWSFDLGQWLAMLWLPIIFLGAHEILEKNRYRGSLIVAVGLLLISATHILSAVLSAVVLFAIWLGYVFFDRKQIISKTLKCILAFFLIIIGNLQFIIYYHQLGSFIEQPYEFLLEEFTVDYNQLVLISTKNSMHQSSLGLFFIFVIVFYLLNFRKATKRTHVLMTILVIITIITSNYIPWALFNKTPISIIQFPNRFYALATLFVAIIFTEMWATITENQKASKQKRTYIYLIMAILFMQFGSELVTRVHVESKSTTIKNEEQNSSAWIIQNRQPEDLFLKKLNSRNVDFNLNMIVHSGNIIDYWPKKSVYFKQSILEQKILSNNNMAYYISNPIQKNNMISFSVHSQYKNRKLDLPILNYKNQYEMYVNGSKIDYTESNRGTVEFVTPSNNVTVTLLPKHLKSNQLLMLLYYFEVLLLLIGIFFTDKINRKFGQYKSL</sequence>
<evidence type="ECO:0000313" key="3">
    <source>
        <dbReference type="EMBL" id="CAH0417507.1"/>
    </source>
</evidence>
<feature type="domain" description="Membrane protein 6-pyruvoyl-tetrahydropterin synthase-related" evidence="2">
    <location>
        <begin position="86"/>
        <end position="382"/>
    </location>
</feature>
<feature type="transmembrane region" description="Helical" evidence="1">
    <location>
        <begin position="343"/>
        <end position="362"/>
    </location>
</feature>
<protein>
    <recommendedName>
        <fullName evidence="2">Membrane protein 6-pyruvoyl-tetrahydropterin synthase-related domain-containing protein</fullName>
    </recommendedName>
</protein>
<reference evidence="3 4" key="1">
    <citation type="submission" date="2021-11" db="EMBL/GenBank/DDBJ databases">
        <authorList>
            <person name="Depoorter E."/>
        </authorList>
    </citation>
    <scope>NUCLEOTIDE SEQUENCE [LARGE SCALE GENOMIC DNA]</scope>
    <source>
        <strain evidence="3 4">LMG 24289</strain>
    </source>
</reference>
<feature type="transmembrane region" description="Helical" evidence="1">
    <location>
        <begin position="96"/>
        <end position="122"/>
    </location>
</feature>
<proteinExistence type="predicted"/>
<dbReference type="InterPro" id="IPR018776">
    <property type="entry name" value="Membrane_prot_PTPS-rel_domain"/>
</dbReference>
<gene>
    <name evidence="3" type="ORF">WFA24289_01849</name>
</gene>
<feature type="transmembrane region" description="Helical" evidence="1">
    <location>
        <begin position="129"/>
        <end position="150"/>
    </location>
</feature>
<dbReference type="Pfam" id="PF10131">
    <property type="entry name" value="PTPS_related"/>
    <property type="match status" value="1"/>
</dbReference>
<evidence type="ECO:0000259" key="2">
    <source>
        <dbReference type="Pfam" id="PF10131"/>
    </source>
</evidence>
<comment type="caution">
    <text evidence="3">The sequence shown here is derived from an EMBL/GenBank/DDBJ whole genome shotgun (WGS) entry which is preliminary data.</text>
</comment>
<keyword evidence="4" id="KW-1185">Reference proteome</keyword>
<dbReference type="EMBL" id="CAKKNS010000010">
    <property type="protein sequence ID" value="CAH0417507.1"/>
    <property type="molecule type" value="Genomic_DNA"/>
</dbReference>
<keyword evidence="1" id="KW-0472">Membrane</keyword>
<feature type="transmembrane region" description="Helical" evidence="1">
    <location>
        <begin position="7"/>
        <end position="26"/>
    </location>
</feature>
<feature type="transmembrane region" description="Helical" evidence="1">
    <location>
        <begin position="553"/>
        <end position="572"/>
    </location>
</feature>
<dbReference type="Proteomes" id="UP000789707">
    <property type="component" value="Unassembled WGS sequence"/>
</dbReference>
<keyword evidence="1" id="KW-1133">Transmembrane helix</keyword>
<name>A0ABM8Z7V6_9LACO</name>